<proteinExistence type="predicted"/>
<reference evidence="1" key="1">
    <citation type="submission" date="2020-07" db="EMBL/GenBank/DDBJ databases">
        <title>Multicomponent nature underlies the extraordinary mechanical properties of spider dragline silk.</title>
        <authorList>
            <person name="Kono N."/>
            <person name="Nakamura H."/>
            <person name="Mori M."/>
            <person name="Yoshida Y."/>
            <person name="Ohtoshi R."/>
            <person name="Malay A.D."/>
            <person name="Moran D.A.P."/>
            <person name="Tomita M."/>
            <person name="Numata K."/>
            <person name="Arakawa K."/>
        </authorList>
    </citation>
    <scope>NUCLEOTIDE SEQUENCE</scope>
</reference>
<accession>A0A8X6HQM2</accession>
<gene>
    <name evidence="1" type="ORF">TNCT_540531</name>
</gene>
<dbReference type="Proteomes" id="UP000887116">
    <property type="component" value="Unassembled WGS sequence"/>
</dbReference>
<name>A0A8X6HQM2_TRICU</name>
<protein>
    <submittedName>
        <fullName evidence="1">Uncharacterized protein</fullName>
    </submittedName>
</protein>
<keyword evidence="2" id="KW-1185">Reference proteome</keyword>
<evidence type="ECO:0000313" key="1">
    <source>
        <dbReference type="EMBL" id="GFR28382.1"/>
    </source>
</evidence>
<evidence type="ECO:0000313" key="2">
    <source>
        <dbReference type="Proteomes" id="UP000887116"/>
    </source>
</evidence>
<sequence length="99" mass="10669">MAIILPPGLLLKSVCLGGGQMSGSPVFSTGVAEEGDISVPARILPLRMKDFGSFPFRVPISPRNFSPDAVQGRVSAVLFSLYFFLSRTSWAFPSQHKSP</sequence>
<comment type="caution">
    <text evidence="1">The sequence shown here is derived from an EMBL/GenBank/DDBJ whole genome shotgun (WGS) entry which is preliminary data.</text>
</comment>
<dbReference type="AlphaFoldDB" id="A0A8X6HQM2"/>
<organism evidence="1 2">
    <name type="scientific">Trichonephila clavata</name>
    <name type="common">Joro spider</name>
    <name type="synonym">Nephila clavata</name>
    <dbReference type="NCBI Taxonomy" id="2740835"/>
    <lineage>
        <taxon>Eukaryota</taxon>
        <taxon>Metazoa</taxon>
        <taxon>Ecdysozoa</taxon>
        <taxon>Arthropoda</taxon>
        <taxon>Chelicerata</taxon>
        <taxon>Arachnida</taxon>
        <taxon>Araneae</taxon>
        <taxon>Araneomorphae</taxon>
        <taxon>Entelegynae</taxon>
        <taxon>Araneoidea</taxon>
        <taxon>Nephilidae</taxon>
        <taxon>Trichonephila</taxon>
    </lineage>
</organism>
<dbReference type="EMBL" id="BMAO01009056">
    <property type="protein sequence ID" value="GFR28382.1"/>
    <property type="molecule type" value="Genomic_DNA"/>
</dbReference>